<feature type="repeat" description="PPR" evidence="2">
    <location>
        <begin position="420"/>
        <end position="450"/>
    </location>
</feature>
<dbReference type="PROSITE" id="PS51375">
    <property type="entry name" value="PPR"/>
    <property type="match status" value="7"/>
</dbReference>
<name>A0A443PRE8_9MAGN</name>
<feature type="repeat" description="PPR" evidence="2">
    <location>
        <begin position="487"/>
        <end position="522"/>
    </location>
</feature>
<reference evidence="3 4" key="1">
    <citation type="journal article" date="2019" name="Nat. Plants">
        <title>Stout camphor tree genome fills gaps in understanding of flowering plant genome evolution.</title>
        <authorList>
            <person name="Chaw S.M."/>
            <person name="Liu Y.C."/>
            <person name="Wu Y.W."/>
            <person name="Wang H.Y."/>
            <person name="Lin C.I."/>
            <person name="Wu C.S."/>
            <person name="Ke H.M."/>
            <person name="Chang L.Y."/>
            <person name="Hsu C.Y."/>
            <person name="Yang H.T."/>
            <person name="Sudianto E."/>
            <person name="Hsu M.H."/>
            <person name="Wu K.P."/>
            <person name="Wang L.N."/>
            <person name="Leebens-Mack J.H."/>
            <person name="Tsai I.J."/>
        </authorList>
    </citation>
    <scope>NUCLEOTIDE SEQUENCE [LARGE SCALE GENOMIC DNA]</scope>
    <source>
        <strain evidence="4">cv. Chaw 1501</strain>
        <tissue evidence="3">Young leaves</tissue>
    </source>
</reference>
<comment type="caution">
    <text evidence="3">The sequence shown here is derived from an EMBL/GenBank/DDBJ whole genome shotgun (WGS) entry which is preliminary data.</text>
</comment>
<dbReference type="InterPro" id="IPR002885">
    <property type="entry name" value="PPR_rpt"/>
</dbReference>
<keyword evidence="4" id="KW-1185">Reference proteome</keyword>
<feature type="repeat" description="PPR" evidence="2">
    <location>
        <begin position="98"/>
        <end position="128"/>
    </location>
</feature>
<dbReference type="EMBL" id="QPKB01000010">
    <property type="protein sequence ID" value="RWR93358.1"/>
    <property type="molecule type" value="Genomic_DNA"/>
</dbReference>
<feature type="repeat" description="PPR" evidence="2">
    <location>
        <begin position="129"/>
        <end position="163"/>
    </location>
</feature>
<protein>
    <submittedName>
        <fullName evidence="3">Pentatricopeptide repeat-containing-like protein</fullName>
    </submittedName>
</protein>
<dbReference type="InterPro" id="IPR011990">
    <property type="entry name" value="TPR-like_helical_dom_sf"/>
</dbReference>
<dbReference type="Pfam" id="PF01535">
    <property type="entry name" value="PPR"/>
    <property type="match status" value="7"/>
</dbReference>
<dbReference type="FunFam" id="1.25.40.10:FF:000090">
    <property type="entry name" value="Pentatricopeptide repeat-containing protein, chloroplastic"/>
    <property type="match status" value="1"/>
</dbReference>
<feature type="repeat" description="PPR" evidence="2">
    <location>
        <begin position="1"/>
        <end position="34"/>
    </location>
</feature>
<dbReference type="Pfam" id="PF20431">
    <property type="entry name" value="E_motif"/>
    <property type="match status" value="1"/>
</dbReference>
<dbReference type="FunFam" id="1.25.40.10:FF:000393">
    <property type="entry name" value="Pentatricopeptide repeat-containing protein At1g20230"/>
    <property type="match status" value="1"/>
</dbReference>
<dbReference type="PANTHER" id="PTHR47926">
    <property type="entry name" value="PENTATRICOPEPTIDE REPEAT-CONTAINING PROTEIN"/>
    <property type="match status" value="1"/>
</dbReference>
<dbReference type="InterPro" id="IPR046848">
    <property type="entry name" value="E_motif"/>
</dbReference>
<dbReference type="NCBIfam" id="TIGR00756">
    <property type="entry name" value="PPR"/>
    <property type="match status" value="5"/>
</dbReference>
<feature type="repeat" description="PPR" evidence="2">
    <location>
        <begin position="242"/>
        <end position="276"/>
    </location>
</feature>
<feature type="repeat" description="PPR" evidence="2">
    <location>
        <begin position="451"/>
        <end position="486"/>
    </location>
</feature>
<evidence type="ECO:0000313" key="3">
    <source>
        <dbReference type="EMBL" id="RWR93358.1"/>
    </source>
</evidence>
<accession>A0A443PRE8</accession>
<dbReference type="PANTHER" id="PTHR47926:SF452">
    <property type="entry name" value="PENTATRICOPEPTIDE REPEAT-CONTAINING PROTEIN"/>
    <property type="match status" value="1"/>
</dbReference>
<keyword evidence="1" id="KW-0677">Repeat</keyword>
<proteinExistence type="predicted"/>
<dbReference type="STRING" id="337451.A0A443PRE8"/>
<dbReference type="Proteomes" id="UP000283530">
    <property type="component" value="Unassembled WGS sequence"/>
</dbReference>
<dbReference type="InterPro" id="IPR046960">
    <property type="entry name" value="PPR_At4g14850-like_plant"/>
</dbReference>
<dbReference type="AlphaFoldDB" id="A0A443PRE8"/>
<evidence type="ECO:0000313" key="4">
    <source>
        <dbReference type="Proteomes" id="UP000283530"/>
    </source>
</evidence>
<dbReference type="GO" id="GO:0009451">
    <property type="term" value="P:RNA modification"/>
    <property type="evidence" value="ECO:0007669"/>
    <property type="project" value="InterPro"/>
</dbReference>
<dbReference type="GO" id="GO:0003723">
    <property type="term" value="F:RNA binding"/>
    <property type="evidence" value="ECO:0007669"/>
    <property type="project" value="InterPro"/>
</dbReference>
<evidence type="ECO:0000256" key="2">
    <source>
        <dbReference type="PROSITE-ProRule" id="PRU00708"/>
    </source>
</evidence>
<organism evidence="3 4">
    <name type="scientific">Cinnamomum micranthum f. kanehirae</name>
    <dbReference type="NCBI Taxonomy" id="337451"/>
    <lineage>
        <taxon>Eukaryota</taxon>
        <taxon>Viridiplantae</taxon>
        <taxon>Streptophyta</taxon>
        <taxon>Embryophyta</taxon>
        <taxon>Tracheophyta</taxon>
        <taxon>Spermatophyta</taxon>
        <taxon>Magnoliopsida</taxon>
        <taxon>Magnoliidae</taxon>
        <taxon>Laurales</taxon>
        <taxon>Lauraceae</taxon>
        <taxon>Cinnamomum</taxon>
    </lineage>
</organism>
<dbReference type="OrthoDB" id="185373at2759"/>
<dbReference type="Gene3D" id="1.25.40.10">
    <property type="entry name" value="Tetratricopeptide repeat domain"/>
    <property type="match status" value="5"/>
</dbReference>
<dbReference type="FunFam" id="1.25.40.10:FF:000285">
    <property type="entry name" value="Pentatricopeptide repeat-containing protein, chloroplastic"/>
    <property type="match status" value="1"/>
</dbReference>
<dbReference type="Pfam" id="PF13041">
    <property type="entry name" value="PPR_2"/>
    <property type="match status" value="2"/>
</dbReference>
<evidence type="ECO:0000256" key="1">
    <source>
        <dbReference type="ARBA" id="ARBA00022737"/>
    </source>
</evidence>
<gene>
    <name evidence="3" type="ORF">CKAN_02260600</name>
</gene>
<sequence>MASQTTLLNLYSNQGKWRETFLLYLHMRTHGFQPNTYTFPLLLKPSPPLPLGQSIHADATKRGFESDSFVINALIIMYSRCRRISLARQLFEEMPQPNTVSWNATISSFFRAGYCDAACELFKKMPQSNVITWSAVIAGYTQNGRSHDALLVFRQMIRESTSANDGTGSHLLPNSNTIASVLSACVQLRALSFGEQVHCLTIKISTYTENDVFVGSVLIDLYGRCGFMGLARHVFNSMVEKCVVAWSILIVAYIENSCPSDAIETFKQMVYGGTAPNHVTLTTVITACAHMPDFLLGKQLHCSITKRQEEPDIFISTALIDMYSKCSCLKYARRVFEKDDFFLGHGTTPMWNAMISGYVDNNCLDDAWCVTRCLNWLPSGGPKPNVVTMAIVLPLCTKSASLRYGKEVHCYVLKTGLAEEVFVANSLLDMYSKCGEIQSAERLFKKMPVKNRISWTTMIDGYGTHGDGNGAIELFKCMVREKGVKPDSVTFVALISACSHAGLVEEGLGYFKAMLCEYGVIPMEENYSCVIDLLARAGHIGEAKELIAAMPMKPGASVWGALLSACRIHGHVHEAELASQRLLELEPDEAGFHTLLSNIYAENGRIDGVVKVRSTMRERGLTKRRGCSWLVTKEGIHGFVVGDWSHFNDREYENEFGSLEVAQEETVSSPLRSALV</sequence>